<feature type="chain" id="PRO_5045292983" evidence="3">
    <location>
        <begin position="21"/>
        <end position="402"/>
    </location>
</feature>
<dbReference type="Pfam" id="PF09587">
    <property type="entry name" value="PGA_cap"/>
    <property type="match status" value="1"/>
</dbReference>
<dbReference type="PROSITE" id="PS51257">
    <property type="entry name" value="PROKAR_LIPOPROTEIN"/>
    <property type="match status" value="1"/>
</dbReference>
<keyword evidence="3" id="KW-0732">Signal</keyword>
<accession>A0ABT6C3I9</accession>
<gene>
    <name evidence="5" type="ORF">P4R38_03305</name>
</gene>
<evidence type="ECO:0000313" key="5">
    <source>
        <dbReference type="EMBL" id="MDF8263275.1"/>
    </source>
</evidence>
<dbReference type="InterPro" id="IPR052169">
    <property type="entry name" value="CW_Biosynth-Accessory"/>
</dbReference>
<evidence type="ECO:0000256" key="3">
    <source>
        <dbReference type="SAM" id="SignalP"/>
    </source>
</evidence>
<name>A0ABT6C3I9_9MICO</name>
<feature type="signal peptide" evidence="3">
    <location>
        <begin position="1"/>
        <end position="20"/>
    </location>
</feature>
<evidence type="ECO:0000313" key="6">
    <source>
        <dbReference type="Proteomes" id="UP001528912"/>
    </source>
</evidence>
<keyword evidence="6" id="KW-1185">Reference proteome</keyword>
<dbReference type="RefSeq" id="WP_277191038.1">
    <property type="nucleotide sequence ID" value="NZ_JAROAV010000010.1"/>
</dbReference>
<sequence>MRGARVALVAALLGALTACSSPDGPAPPADTAGAASSSRTSATQPARASVSRPPTASATSPAPSPTAAAPASITISAIGDVLPHAAVNQDAATGDGYGYDAMFAAVKPTIARSTIGICQLETALSADNTRLTRKNTFNSPHELARTLRDVGFDGCSTANNHTWDAGLRGVRETRQVLAAHGLQAAGPTATAAGSGAPARYDAPLRVAHLSLSYSLMNSIEEDTSTTPPGAPWMRDNLYAAQRAEGIIASARRAKADGADLVVVSLHWGSQFDPAVTTDQRTIGDALLRSGAVDLIIGAHPHLIQPCAKINGRYVLYSVGNFLSTQGTAVGSPVGAQDGVVATVRFERDRAGRISQSLTYRPTWVDRGHGHRVVLATPTSHPESYHRTVAAMSRSGCDAKVEP</sequence>
<feature type="region of interest" description="Disordered" evidence="2">
    <location>
        <begin position="20"/>
        <end position="68"/>
    </location>
</feature>
<dbReference type="Proteomes" id="UP001528912">
    <property type="component" value="Unassembled WGS sequence"/>
</dbReference>
<feature type="domain" description="Capsule synthesis protein CapA" evidence="4">
    <location>
        <begin position="74"/>
        <end position="325"/>
    </location>
</feature>
<dbReference type="PANTHER" id="PTHR33393:SF13">
    <property type="entry name" value="PGA BIOSYNTHESIS PROTEIN CAPA"/>
    <property type="match status" value="1"/>
</dbReference>
<dbReference type="CDD" id="cd07381">
    <property type="entry name" value="MPP_CapA"/>
    <property type="match status" value="1"/>
</dbReference>
<dbReference type="PANTHER" id="PTHR33393">
    <property type="entry name" value="POLYGLUTAMINE SYNTHESIS ACCESSORY PROTEIN RV0574C-RELATED"/>
    <property type="match status" value="1"/>
</dbReference>
<dbReference type="InterPro" id="IPR029052">
    <property type="entry name" value="Metallo-depent_PP-like"/>
</dbReference>
<evidence type="ECO:0000256" key="1">
    <source>
        <dbReference type="ARBA" id="ARBA00005662"/>
    </source>
</evidence>
<comment type="similarity">
    <text evidence="1">Belongs to the CapA family.</text>
</comment>
<organism evidence="5 6">
    <name type="scientific">Luteipulveratus flavus</name>
    <dbReference type="NCBI Taxonomy" id="3031728"/>
    <lineage>
        <taxon>Bacteria</taxon>
        <taxon>Bacillati</taxon>
        <taxon>Actinomycetota</taxon>
        <taxon>Actinomycetes</taxon>
        <taxon>Micrococcales</taxon>
        <taxon>Dermacoccaceae</taxon>
        <taxon>Luteipulveratus</taxon>
    </lineage>
</organism>
<comment type="caution">
    <text evidence="5">The sequence shown here is derived from an EMBL/GenBank/DDBJ whole genome shotgun (WGS) entry which is preliminary data.</text>
</comment>
<proteinExistence type="inferred from homology"/>
<dbReference type="SMART" id="SM00854">
    <property type="entry name" value="PGA_cap"/>
    <property type="match status" value="1"/>
</dbReference>
<evidence type="ECO:0000256" key="2">
    <source>
        <dbReference type="SAM" id="MobiDB-lite"/>
    </source>
</evidence>
<dbReference type="InterPro" id="IPR019079">
    <property type="entry name" value="Capsule_synth_CapA"/>
</dbReference>
<reference evidence="5 6" key="1">
    <citation type="submission" date="2023-03" db="EMBL/GenBank/DDBJ databases">
        <title>YIM 133296 draft genome.</title>
        <authorList>
            <person name="Xiong L."/>
        </authorList>
    </citation>
    <scope>NUCLEOTIDE SEQUENCE [LARGE SCALE GENOMIC DNA]</scope>
    <source>
        <strain evidence="5 6">YIM 133296</strain>
    </source>
</reference>
<dbReference type="Gene3D" id="3.60.21.10">
    <property type="match status" value="1"/>
</dbReference>
<dbReference type="SUPFAM" id="SSF56300">
    <property type="entry name" value="Metallo-dependent phosphatases"/>
    <property type="match status" value="1"/>
</dbReference>
<dbReference type="EMBL" id="JAROAV010000010">
    <property type="protein sequence ID" value="MDF8263275.1"/>
    <property type="molecule type" value="Genomic_DNA"/>
</dbReference>
<protein>
    <submittedName>
        <fullName evidence="5">CapA family protein</fullName>
    </submittedName>
</protein>
<evidence type="ECO:0000259" key="4">
    <source>
        <dbReference type="SMART" id="SM00854"/>
    </source>
</evidence>